<feature type="compositionally biased region" description="Low complexity" evidence="1">
    <location>
        <begin position="79"/>
        <end position="91"/>
    </location>
</feature>
<feature type="region of interest" description="Disordered" evidence="1">
    <location>
        <begin position="1"/>
        <end position="54"/>
    </location>
</feature>
<gene>
    <name evidence="3" type="ORF">BJX66DRAFT_341582</name>
</gene>
<reference evidence="3 4" key="1">
    <citation type="submission" date="2024-07" db="EMBL/GenBank/DDBJ databases">
        <title>Section-level genome sequencing and comparative genomics of Aspergillus sections Usti and Cavernicolus.</title>
        <authorList>
            <consortium name="Lawrence Berkeley National Laboratory"/>
            <person name="Nybo J.L."/>
            <person name="Vesth T.C."/>
            <person name="Theobald S."/>
            <person name="Frisvad J.C."/>
            <person name="Larsen T.O."/>
            <person name="Kjaerboelling I."/>
            <person name="Rothschild-Mancinelli K."/>
            <person name="Lyhne E.K."/>
            <person name="Kogle M.E."/>
            <person name="Barry K."/>
            <person name="Clum A."/>
            <person name="Na H."/>
            <person name="Ledsgaard L."/>
            <person name="Lin J."/>
            <person name="Lipzen A."/>
            <person name="Kuo A."/>
            <person name="Riley R."/>
            <person name="Mondo S."/>
            <person name="Labutti K."/>
            <person name="Haridas S."/>
            <person name="Pangalinan J."/>
            <person name="Salamov A.A."/>
            <person name="Simmons B.A."/>
            <person name="Magnuson J.K."/>
            <person name="Chen J."/>
            <person name="Drula E."/>
            <person name="Henrissat B."/>
            <person name="Wiebenga A."/>
            <person name="Lubbers R.J."/>
            <person name="Gomes A.C."/>
            <person name="Makela M.R."/>
            <person name="Stajich J."/>
            <person name="Grigoriev I.V."/>
            <person name="Mortensen U.H."/>
            <person name="De Vries R.P."/>
            <person name="Baker S.E."/>
            <person name="Andersen M.R."/>
        </authorList>
    </citation>
    <scope>NUCLEOTIDE SEQUENCE [LARGE SCALE GENOMIC DNA]</scope>
    <source>
        <strain evidence="3 4">CBS 209.92</strain>
    </source>
</reference>
<feature type="compositionally biased region" description="Pro residues" evidence="1">
    <location>
        <begin position="92"/>
        <end position="102"/>
    </location>
</feature>
<evidence type="ECO:0000256" key="1">
    <source>
        <dbReference type="SAM" id="MobiDB-lite"/>
    </source>
</evidence>
<dbReference type="Proteomes" id="UP001610563">
    <property type="component" value="Unassembled WGS sequence"/>
</dbReference>
<dbReference type="PANTHER" id="PTHR39465:SF1">
    <property type="entry name" value="DNA LIGASE D 3'-PHOSPHOESTERASE DOMAIN-CONTAINING PROTEIN"/>
    <property type="match status" value="1"/>
</dbReference>
<feature type="region of interest" description="Disordered" evidence="1">
    <location>
        <begin position="211"/>
        <end position="259"/>
    </location>
</feature>
<feature type="domain" description="DNA ligase D 3'-phosphoesterase" evidence="2">
    <location>
        <begin position="130"/>
        <end position="286"/>
    </location>
</feature>
<dbReference type="EMBL" id="JBFTWV010000105">
    <property type="protein sequence ID" value="KAL2786998.1"/>
    <property type="molecule type" value="Genomic_DNA"/>
</dbReference>
<feature type="compositionally biased region" description="Low complexity" evidence="1">
    <location>
        <begin position="234"/>
        <end position="245"/>
    </location>
</feature>
<evidence type="ECO:0000259" key="2">
    <source>
        <dbReference type="Pfam" id="PF13298"/>
    </source>
</evidence>
<sequence>MEKHEQEQQYETAAQNSKRRISSLIKSISPPPRTRTRPATQPQPSLSALEAGQASTDNHLQTISAHLRKYAPKPPHAQTTTTPPHNTHPSTNPSPSPHHLKPPLPILPLDAWSTLYTSNAHPTGNHFVIHQHDHPIAGPHYDLRLQISASSSVSWAIMYGLPGDPNSKRANRNATETRVHCLWNHLIETASVKTGSMIIWDTGVYEVLPGRANKREPETETDTASESDMRSTHHSTSANASTPGANGNGPGGPNKPTESEKLRKAFQNHKINLRLHGTRLPKNYTIFLRRDKTDFRAPATPESISTTPKKKRRRRGAVEKKRVEPSTSDSDIDLDTGSGSGVRGSDTAPSTGKRKRGQDHGDEEVDDHEHEHEHAEHSDADADAVGNNKAESDYLIRLHNAYPGAINDIGSVHQRRWFIGLDRVGCGFIRETQKDFSLGTARRRWVRGVDKRSGELTGFETFYVRGPEVERSVVTGRVGGDVLRDEGVEGFVPRRGWRAVTY</sequence>
<proteinExistence type="predicted"/>
<keyword evidence="4" id="KW-1185">Reference proteome</keyword>
<organism evidence="3 4">
    <name type="scientific">Aspergillus keveii</name>
    <dbReference type="NCBI Taxonomy" id="714993"/>
    <lineage>
        <taxon>Eukaryota</taxon>
        <taxon>Fungi</taxon>
        <taxon>Dikarya</taxon>
        <taxon>Ascomycota</taxon>
        <taxon>Pezizomycotina</taxon>
        <taxon>Eurotiomycetes</taxon>
        <taxon>Eurotiomycetidae</taxon>
        <taxon>Eurotiales</taxon>
        <taxon>Aspergillaceae</taxon>
        <taxon>Aspergillus</taxon>
        <taxon>Aspergillus subgen. Nidulantes</taxon>
    </lineage>
</organism>
<comment type="caution">
    <text evidence="3">The sequence shown here is derived from an EMBL/GenBank/DDBJ whole genome shotgun (WGS) entry which is preliminary data.</text>
</comment>
<keyword evidence="3" id="KW-0436">Ligase</keyword>
<feature type="compositionally biased region" description="Basic and acidic residues" evidence="1">
    <location>
        <begin position="367"/>
        <end position="380"/>
    </location>
</feature>
<dbReference type="PANTHER" id="PTHR39465">
    <property type="entry name" value="DNA LIGASE D, 3'-PHOSPHOESTERASE DOMAIN"/>
    <property type="match status" value="1"/>
</dbReference>
<name>A0ABR4FUP8_9EURO</name>
<dbReference type="InterPro" id="IPR014144">
    <property type="entry name" value="LigD_PE_domain"/>
</dbReference>
<dbReference type="GO" id="GO:0016874">
    <property type="term" value="F:ligase activity"/>
    <property type="evidence" value="ECO:0007669"/>
    <property type="project" value="UniProtKB-KW"/>
</dbReference>
<feature type="region of interest" description="Disordered" evidence="1">
    <location>
        <begin position="72"/>
        <end position="102"/>
    </location>
</feature>
<protein>
    <submittedName>
        <fullName evidence="3">DNA polymerase ligase-domain-containing protein</fullName>
    </submittedName>
</protein>
<accession>A0ABR4FUP8</accession>
<dbReference type="Pfam" id="PF13298">
    <property type="entry name" value="LigD_N"/>
    <property type="match status" value="1"/>
</dbReference>
<evidence type="ECO:0000313" key="3">
    <source>
        <dbReference type="EMBL" id="KAL2786998.1"/>
    </source>
</evidence>
<evidence type="ECO:0000313" key="4">
    <source>
        <dbReference type="Proteomes" id="UP001610563"/>
    </source>
</evidence>
<feature type="region of interest" description="Disordered" evidence="1">
    <location>
        <begin position="297"/>
        <end position="386"/>
    </location>
</feature>